<organism evidence="2 3">
    <name type="scientific">Mytilus galloprovincialis</name>
    <name type="common">Mediterranean mussel</name>
    <dbReference type="NCBI Taxonomy" id="29158"/>
    <lineage>
        <taxon>Eukaryota</taxon>
        <taxon>Metazoa</taxon>
        <taxon>Spiralia</taxon>
        <taxon>Lophotrochozoa</taxon>
        <taxon>Mollusca</taxon>
        <taxon>Bivalvia</taxon>
        <taxon>Autobranchia</taxon>
        <taxon>Pteriomorphia</taxon>
        <taxon>Mytilida</taxon>
        <taxon>Mytiloidea</taxon>
        <taxon>Mytilidae</taxon>
        <taxon>Mytilinae</taxon>
        <taxon>Mytilus</taxon>
    </lineage>
</organism>
<protein>
    <recommendedName>
        <fullName evidence="1">BTB domain-containing protein</fullName>
    </recommendedName>
</protein>
<dbReference type="PANTHER" id="PTHR22744:SF17">
    <property type="entry name" value="BTB DOMAIN-CONTAINING PROTEIN"/>
    <property type="match status" value="1"/>
</dbReference>
<dbReference type="Proteomes" id="UP000596742">
    <property type="component" value="Unassembled WGS sequence"/>
</dbReference>
<dbReference type="PANTHER" id="PTHR22744">
    <property type="entry name" value="HELIX LOOP HELIX PROTEIN 21-RELATED"/>
    <property type="match status" value="1"/>
</dbReference>
<comment type="caution">
    <text evidence="2">The sequence shown here is derived from an EMBL/GenBank/DDBJ whole genome shotgun (WGS) entry which is preliminary data.</text>
</comment>
<dbReference type="CDD" id="cd18186">
    <property type="entry name" value="BTB_POZ_ZBTB_KLHL-like"/>
    <property type="match status" value="1"/>
</dbReference>
<dbReference type="OrthoDB" id="437903at2759"/>
<sequence length="217" mass="25746">MNRYTKCRKVEENKYFQAVEGETDVVFILGSSEIHLTKSVLKLASPVFRSMFKAEFKEKGSERIQLSDKKYGDFVLFLRSFYPGEYLRLNDPLVRKIIPFAREYNVQSLLERIKEWLEVQASTWNDDAKFVLMAFAMASEYGFNELYTKLAGNLMEFDQKSVEWFNEYKRLKDKDQIFVLNLRCERQKLRCDSLEYDNSQYKKAFEAIQKTARCVSK</sequence>
<evidence type="ECO:0000259" key="1">
    <source>
        <dbReference type="PROSITE" id="PS50097"/>
    </source>
</evidence>
<dbReference type="EMBL" id="UYJE01006202">
    <property type="protein sequence ID" value="VDI43926.1"/>
    <property type="molecule type" value="Genomic_DNA"/>
</dbReference>
<gene>
    <name evidence="2" type="ORF">MGAL_10B035972</name>
</gene>
<accession>A0A8B6F396</accession>
<dbReference type="InterPro" id="IPR000210">
    <property type="entry name" value="BTB/POZ_dom"/>
</dbReference>
<dbReference type="AlphaFoldDB" id="A0A8B6F396"/>
<evidence type="ECO:0000313" key="2">
    <source>
        <dbReference type="EMBL" id="VDI43926.1"/>
    </source>
</evidence>
<proteinExistence type="predicted"/>
<evidence type="ECO:0000313" key="3">
    <source>
        <dbReference type="Proteomes" id="UP000596742"/>
    </source>
</evidence>
<feature type="domain" description="BTB" evidence="1">
    <location>
        <begin position="23"/>
        <end position="85"/>
    </location>
</feature>
<dbReference type="PROSITE" id="PS50097">
    <property type="entry name" value="BTB"/>
    <property type="match status" value="1"/>
</dbReference>
<keyword evidence="3" id="KW-1185">Reference proteome</keyword>
<name>A0A8B6F396_MYTGA</name>
<reference evidence="2" key="1">
    <citation type="submission" date="2018-11" db="EMBL/GenBank/DDBJ databases">
        <authorList>
            <person name="Alioto T."/>
            <person name="Alioto T."/>
        </authorList>
    </citation>
    <scope>NUCLEOTIDE SEQUENCE</scope>
</reference>
<dbReference type="Pfam" id="PF00651">
    <property type="entry name" value="BTB"/>
    <property type="match status" value="1"/>
</dbReference>
<dbReference type="SMART" id="SM00225">
    <property type="entry name" value="BTB"/>
    <property type="match status" value="1"/>
</dbReference>
<dbReference type="InterPro" id="IPR011333">
    <property type="entry name" value="SKP1/BTB/POZ_sf"/>
</dbReference>
<dbReference type="SUPFAM" id="SSF54695">
    <property type="entry name" value="POZ domain"/>
    <property type="match status" value="1"/>
</dbReference>
<dbReference type="Gene3D" id="3.30.710.10">
    <property type="entry name" value="Potassium Channel Kv1.1, Chain A"/>
    <property type="match status" value="1"/>
</dbReference>